<dbReference type="InterPro" id="IPR038495">
    <property type="entry name" value="ATPase_E_C"/>
</dbReference>
<dbReference type="EMBL" id="OW150024">
    <property type="protein sequence ID" value="CAH2029988.1"/>
    <property type="molecule type" value="Genomic_DNA"/>
</dbReference>
<evidence type="ECO:0000256" key="7">
    <source>
        <dbReference type="ARBA" id="ARBA00023225"/>
    </source>
</evidence>
<evidence type="ECO:0000256" key="6">
    <source>
        <dbReference type="ARBA" id="ARBA00022927"/>
    </source>
</evidence>
<feature type="domain" description="Flagellar assembly protein FliH/Type III secretion system HrpE" evidence="9">
    <location>
        <begin position="110"/>
        <end position="234"/>
    </location>
</feature>
<gene>
    <name evidence="10" type="ORF">GEAMG1_0166</name>
</gene>
<keyword evidence="5" id="KW-1005">Bacterial flagellum biogenesis</keyword>
<keyword evidence="10" id="KW-0966">Cell projection</keyword>
<protein>
    <recommendedName>
        <fullName evidence="3">Flagellar assembly protein FliH</fullName>
    </recommendedName>
</protein>
<dbReference type="InterPro" id="IPR018035">
    <property type="entry name" value="Flagellar_FliH/T3SS_HrpE"/>
</dbReference>
<evidence type="ECO:0000259" key="9">
    <source>
        <dbReference type="Pfam" id="PF02108"/>
    </source>
</evidence>
<feature type="region of interest" description="Disordered" evidence="8">
    <location>
        <begin position="58"/>
        <end position="77"/>
    </location>
</feature>
<keyword evidence="10" id="KW-0969">Cilium</keyword>
<accession>A0ABM9D445</accession>
<dbReference type="SUPFAM" id="SSF160527">
    <property type="entry name" value="V-type ATPase subunit E-like"/>
    <property type="match status" value="1"/>
</dbReference>
<dbReference type="PANTHER" id="PTHR34982:SF1">
    <property type="entry name" value="FLAGELLAR ASSEMBLY PROTEIN FLIH"/>
    <property type="match status" value="1"/>
</dbReference>
<keyword evidence="7" id="KW-1006">Bacterial flagellum protein export</keyword>
<keyword evidence="11" id="KW-1185">Reference proteome</keyword>
<dbReference type="Gene3D" id="3.30.2320.30">
    <property type="entry name" value="ATP synthase, E subunit, C-terminal"/>
    <property type="match status" value="1"/>
</dbReference>
<evidence type="ECO:0000256" key="4">
    <source>
        <dbReference type="ARBA" id="ARBA00022448"/>
    </source>
</evidence>
<name>A0ABM9D445_9BACT</name>
<keyword evidence="10" id="KW-0282">Flagellum</keyword>
<dbReference type="Pfam" id="PF02108">
    <property type="entry name" value="FliH"/>
    <property type="match status" value="1"/>
</dbReference>
<comment type="function">
    <text evidence="1">Needed for flagellar regrowth and assembly.</text>
</comment>
<dbReference type="Proteomes" id="UP001295463">
    <property type="component" value="Chromosome"/>
</dbReference>
<dbReference type="PANTHER" id="PTHR34982">
    <property type="entry name" value="YOP PROTEINS TRANSLOCATION PROTEIN L"/>
    <property type="match status" value="1"/>
</dbReference>
<evidence type="ECO:0000256" key="8">
    <source>
        <dbReference type="SAM" id="MobiDB-lite"/>
    </source>
</evidence>
<evidence type="ECO:0000256" key="1">
    <source>
        <dbReference type="ARBA" id="ARBA00003041"/>
    </source>
</evidence>
<dbReference type="InterPro" id="IPR051472">
    <property type="entry name" value="T3SS_Stator/FliH"/>
</dbReference>
<evidence type="ECO:0000313" key="11">
    <source>
        <dbReference type="Proteomes" id="UP001295463"/>
    </source>
</evidence>
<evidence type="ECO:0000256" key="2">
    <source>
        <dbReference type="ARBA" id="ARBA00006602"/>
    </source>
</evidence>
<proteinExistence type="inferred from homology"/>
<keyword evidence="4" id="KW-0813">Transport</keyword>
<organism evidence="10 11">
    <name type="scientific">Trichlorobacter ammonificans</name>
    <dbReference type="NCBI Taxonomy" id="2916410"/>
    <lineage>
        <taxon>Bacteria</taxon>
        <taxon>Pseudomonadati</taxon>
        <taxon>Thermodesulfobacteriota</taxon>
        <taxon>Desulfuromonadia</taxon>
        <taxon>Geobacterales</taxon>
        <taxon>Geobacteraceae</taxon>
        <taxon>Trichlorobacter</taxon>
    </lineage>
</organism>
<sequence length="254" mass="27797">MSSSRIIKSAATPQGITDFSFHAIVRGAPVATPPQQPTGGGFVPLGIFDLSEVGPKCGLAPQVEPQDAPEEPPGRFVSDEEFQRTQDEAYQRGLQDGKNLAERGLQHVFRTLRTAVEDLQLQREKVLRDSEDHLLSLVMTIAGSVIRREVQQDRETVVRLIQTAVGTLNKQDELVIRVNPDDHALLTGSYAELLRRELGTVSFELKGDPAVTSGGCLVETRLGTVDAGLEAQLAEFYRGLLEEQSQQSHAADEE</sequence>
<reference evidence="10 11" key="1">
    <citation type="submission" date="2022-03" db="EMBL/GenBank/DDBJ databases">
        <authorList>
            <person name="Koch H."/>
        </authorList>
    </citation>
    <scope>NUCLEOTIDE SEQUENCE [LARGE SCALE GENOMIC DNA]</scope>
    <source>
        <strain evidence="10 11">G1</strain>
    </source>
</reference>
<comment type="similarity">
    <text evidence="2">Belongs to the FliH family.</text>
</comment>
<evidence type="ECO:0000256" key="3">
    <source>
        <dbReference type="ARBA" id="ARBA00016507"/>
    </source>
</evidence>
<dbReference type="RefSeq" id="WP_305730962.1">
    <property type="nucleotide sequence ID" value="NZ_OW150024.1"/>
</dbReference>
<evidence type="ECO:0000256" key="5">
    <source>
        <dbReference type="ARBA" id="ARBA00022795"/>
    </source>
</evidence>
<evidence type="ECO:0000313" key="10">
    <source>
        <dbReference type="EMBL" id="CAH2029988.1"/>
    </source>
</evidence>
<keyword evidence="6" id="KW-0653">Protein transport</keyword>